<dbReference type="InterPro" id="IPR006750">
    <property type="entry name" value="YdcZ"/>
</dbReference>
<gene>
    <name evidence="2" type="primary">ydcZ</name>
    <name evidence="2" type="ORF">SDC9_80348</name>
</gene>
<protein>
    <submittedName>
        <fullName evidence="2">Inner membrane protein YdcZ</fullName>
    </submittedName>
</protein>
<feature type="transmembrane region" description="Helical" evidence="1">
    <location>
        <begin position="37"/>
        <end position="54"/>
    </location>
</feature>
<dbReference type="PANTHER" id="PTHR34821:SF2">
    <property type="entry name" value="INNER MEMBRANE PROTEIN YDCZ"/>
    <property type="match status" value="1"/>
</dbReference>
<name>A0A644YZQ4_9ZZZZ</name>
<proteinExistence type="predicted"/>
<keyword evidence="1" id="KW-0812">Transmembrane</keyword>
<evidence type="ECO:0000313" key="2">
    <source>
        <dbReference type="EMBL" id="MPM33769.1"/>
    </source>
</evidence>
<evidence type="ECO:0000256" key="1">
    <source>
        <dbReference type="SAM" id="Phobius"/>
    </source>
</evidence>
<organism evidence="2">
    <name type="scientific">bioreactor metagenome</name>
    <dbReference type="NCBI Taxonomy" id="1076179"/>
    <lineage>
        <taxon>unclassified sequences</taxon>
        <taxon>metagenomes</taxon>
        <taxon>ecological metagenomes</taxon>
    </lineage>
</organism>
<dbReference type="PANTHER" id="PTHR34821">
    <property type="entry name" value="INNER MEMBRANE PROTEIN YDCZ"/>
    <property type="match status" value="1"/>
</dbReference>
<dbReference type="GO" id="GO:0005886">
    <property type="term" value="C:plasma membrane"/>
    <property type="evidence" value="ECO:0007669"/>
    <property type="project" value="TreeGrafter"/>
</dbReference>
<comment type="caution">
    <text evidence="2">The sequence shown here is derived from an EMBL/GenBank/DDBJ whole genome shotgun (WGS) entry which is preliminary data.</text>
</comment>
<reference evidence="2" key="1">
    <citation type="submission" date="2019-08" db="EMBL/GenBank/DDBJ databases">
        <authorList>
            <person name="Kucharzyk K."/>
            <person name="Murdoch R.W."/>
            <person name="Higgins S."/>
            <person name="Loffler F."/>
        </authorList>
    </citation>
    <scope>NUCLEOTIDE SEQUENCE</scope>
</reference>
<keyword evidence="1" id="KW-1133">Transmembrane helix</keyword>
<dbReference type="AlphaFoldDB" id="A0A644YZQ4"/>
<dbReference type="Pfam" id="PF04657">
    <property type="entry name" value="DMT_YdcZ"/>
    <property type="match status" value="1"/>
</dbReference>
<feature type="transmembrane region" description="Helical" evidence="1">
    <location>
        <begin position="66"/>
        <end position="86"/>
    </location>
</feature>
<feature type="transmembrane region" description="Helical" evidence="1">
    <location>
        <begin position="92"/>
        <end position="117"/>
    </location>
</feature>
<accession>A0A644YZQ4</accession>
<sequence>MDRFMAIFFAICAGIFTTLEATINSKLANIVTPKIATLHNLLTGVLVILVANILKGTLNQYSKIITVSPQLLIGGAFGTIIVYLGIKSMPELGATITLSIIVVAQLISALLVDVFLLHHREVRFGNIIGVLLLVAGTYLILKK</sequence>
<dbReference type="EMBL" id="VSSQ01006758">
    <property type="protein sequence ID" value="MPM33769.1"/>
    <property type="molecule type" value="Genomic_DNA"/>
</dbReference>
<keyword evidence="1" id="KW-0472">Membrane</keyword>
<feature type="transmembrane region" description="Helical" evidence="1">
    <location>
        <begin position="124"/>
        <end position="141"/>
    </location>
</feature>